<evidence type="ECO:0000256" key="1">
    <source>
        <dbReference type="ARBA" id="ARBA00004613"/>
    </source>
</evidence>
<evidence type="ECO:0000256" key="6">
    <source>
        <dbReference type="SAM" id="SignalP"/>
    </source>
</evidence>
<keyword evidence="3 6" id="KW-0732">Signal</keyword>
<gene>
    <name evidence="8" type="ORF">NHX12_023208</name>
</gene>
<name>A0A9Q0EIU0_9TELE</name>
<feature type="region of interest" description="Disordered" evidence="5">
    <location>
        <begin position="263"/>
        <end position="282"/>
    </location>
</feature>
<dbReference type="EMBL" id="JANIIK010000039">
    <property type="protein sequence ID" value="KAJ3608677.1"/>
    <property type="molecule type" value="Genomic_DNA"/>
</dbReference>
<comment type="subcellular location">
    <subcellularLocation>
        <location evidence="1">Secreted</location>
    </subcellularLocation>
</comment>
<reference evidence="8" key="1">
    <citation type="submission" date="2022-07" db="EMBL/GenBank/DDBJ databases">
        <title>Chromosome-level genome of Muraenolepis orangiensis.</title>
        <authorList>
            <person name="Kim J."/>
        </authorList>
    </citation>
    <scope>NUCLEOTIDE SEQUENCE</scope>
    <source>
        <strain evidence="8">KU_S4_2022</strain>
        <tissue evidence="8">Muscle</tissue>
    </source>
</reference>
<sequence>MNTAGGVCLSVLSSFLAVAGALAATSALALVRLSAPATATDSGAEGSLSSSGAASSSPCSSLVAGVLYGSFSLRELFPSRLPGCSWSLENPDPTKYSLYLRFTRHPSICRTHYPVLLSLDHHLANQSCLPRPHADPARDREAVDLCGYGGGSGGSEAPFAFLQFDKNFVQLCLSRHPAPDQPPLAKEILELRLVEVLLINNENSSQFTCGVLCRWLEECLRGGRHGGESQEDHRDDGCGVTQTGCVCPNHNMAAVPPAIPLLPATPHDAATGEGSPGPDACCVTEQNSNVAIAIAPRDVRQGDITGKGRATRGQGRGELPGVREGESYQGSGKGRASRGQGRGELPGVREGESYQGSGKGRATRGQGRGELPGVREGESYQGSGKGRATRGQGRGELPGVREGESYQGSEQPGHATMQMSVSILRSTSALCFVGKGGGAPVGEGVKGRAGCCRTNIFSSWKVLEARASEPRDQSES</sequence>
<dbReference type="GO" id="GO:0005886">
    <property type="term" value="C:plasma membrane"/>
    <property type="evidence" value="ECO:0007669"/>
    <property type="project" value="InterPro"/>
</dbReference>
<comment type="caution">
    <text evidence="8">The sequence shown here is derived from an EMBL/GenBank/DDBJ whole genome shotgun (WGS) entry which is preliminary data.</text>
</comment>
<feature type="non-terminal residue" evidence="8">
    <location>
        <position position="476"/>
    </location>
</feature>
<evidence type="ECO:0000256" key="2">
    <source>
        <dbReference type="ARBA" id="ARBA00022525"/>
    </source>
</evidence>
<evidence type="ECO:0000259" key="7">
    <source>
        <dbReference type="Pfam" id="PF19188"/>
    </source>
</evidence>
<organism evidence="8 9">
    <name type="scientific">Muraenolepis orangiensis</name>
    <name type="common">Patagonian moray cod</name>
    <dbReference type="NCBI Taxonomy" id="630683"/>
    <lineage>
        <taxon>Eukaryota</taxon>
        <taxon>Metazoa</taxon>
        <taxon>Chordata</taxon>
        <taxon>Craniata</taxon>
        <taxon>Vertebrata</taxon>
        <taxon>Euteleostomi</taxon>
        <taxon>Actinopterygii</taxon>
        <taxon>Neopterygii</taxon>
        <taxon>Teleostei</taxon>
        <taxon>Neoteleostei</taxon>
        <taxon>Acanthomorphata</taxon>
        <taxon>Zeiogadaria</taxon>
        <taxon>Gadariae</taxon>
        <taxon>Gadiformes</taxon>
        <taxon>Muraenolepidoidei</taxon>
        <taxon>Muraenolepididae</taxon>
        <taxon>Muraenolepis</taxon>
    </lineage>
</organism>
<proteinExistence type="predicted"/>
<evidence type="ECO:0000256" key="3">
    <source>
        <dbReference type="ARBA" id="ARBA00022729"/>
    </source>
</evidence>
<dbReference type="InterPro" id="IPR043838">
    <property type="entry name" value="AGRB_N"/>
</dbReference>
<evidence type="ECO:0000313" key="9">
    <source>
        <dbReference type="Proteomes" id="UP001148018"/>
    </source>
</evidence>
<dbReference type="InterPro" id="IPR051867">
    <property type="entry name" value="Angio_Inhib/Adhesion_GPCR"/>
</dbReference>
<accession>A0A9Q0EIU0</accession>
<evidence type="ECO:0000256" key="4">
    <source>
        <dbReference type="ARBA" id="ARBA00023157"/>
    </source>
</evidence>
<dbReference type="GO" id="GO:0004930">
    <property type="term" value="F:G protein-coupled receptor activity"/>
    <property type="evidence" value="ECO:0007669"/>
    <property type="project" value="InterPro"/>
</dbReference>
<feature type="region of interest" description="Disordered" evidence="5">
    <location>
        <begin position="300"/>
        <end position="414"/>
    </location>
</feature>
<evidence type="ECO:0000313" key="8">
    <source>
        <dbReference type="EMBL" id="KAJ3608677.1"/>
    </source>
</evidence>
<keyword evidence="9" id="KW-1185">Reference proteome</keyword>
<dbReference type="PANTHER" id="PTHR10239">
    <property type="entry name" value="ISTHMIN-2"/>
    <property type="match status" value="1"/>
</dbReference>
<feature type="chain" id="PRO_5040248189" description="Adhesion G protein-coupled receptor B N-terminal domain-containing protein" evidence="6">
    <location>
        <begin position="24"/>
        <end position="476"/>
    </location>
</feature>
<protein>
    <recommendedName>
        <fullName evidence="7">Adhesion G protein-coupled receptor B N-terminal domain-containing protein</fullName>
    </recommendedName>
</protein>
<dbReference type="Proteomes" id="UP001148018">
    <property type="component" value="Unassembled WGS sequence"/>
</dbReference>
<dbReference type="OrthoDB" id="5989160at2759"/>
<dbReference type="GO" id="GO:0005576">
    <property type="term" value="C:extracellular region"/>
    <property type="evidence" value="ECO:0007669"/>
    <property type="project" value="UniProtKB-SubCell"/>
</dbReference>
<dbReference type="Pfam" id="PF19188">
    <property type="entry name" value="AGRB_N"/>
    <property type="match status" value="1"/>
</dbReference>
<evidence type="ECO:0000256" key="5">
    <source>
        <dbReference type="SAM" id="MobiDB-lite"/>
    </source>
</evidence>
<feature type="signal peptide" evidence="6">
    <location>
        <begin position="1"/>
        <end position="23"/>
    </location>
</feature>
<dbReference type="PANTHER" id="PTHR10239:SF32">
    <property type="entry name" value="ADHESION G PROTEIN-COUPLED RECEPTOR B2"/>
    <property type="match status" value="1"/>
</dbReference>
<keyword evidence="2" id="KW-0964">Secreted</keyword>
<keyword evidence="4" id="KW-1015">Disulfide bond</keyword>
<dbReference type="AlphaFoldDB" id="A0A9Q0EIU0"/>
<feature type="domain" description="Adhesion G protein-coupled receptor B N-terminal" evidence="7">
    <location>
        <begin position="57"/>
        <end position="251"/>
    </location>
</feature>